<organism evidence="7 8">
    <name type="scientific">candidate division WWE3 bacterium</name>
    <dbReference type="NCBI Taxonomy" id="2053526"/>
    <lineage>
        <taxon>Bacteria</taxon>
        <taxon>Katanobacteria</taxon>
    </lineage>
</organism>
<dbReference type="InterPro" id="IPR019533">
    <property type="entry name" value="Peptidase_S26"/>
</dbReference>
<accession>A0A354G317</accession>
<dbReference type="GO" id="GO:0004252">
    <property type="term" value="F:serine-type endopeptidase activity"/>
    <property type="evidence" value="ECO:0007669"/>
    <property type="project" value="UniProtKB-UniRule"/>
</dbReference>
<evidence type="ECO:0000256" key="2">
    <source>
        <dbReference type="ARBA" id="ARBA00022692"/>
    </source>
</evidence>
<dbReference type="EC" id="3.4.21.89" evidence="5"/>
<keyword evidence="2 6" id="KW-0812">Transmembrane</keyword>
<dbReference type="InterPro" id="IPR036286">
    <property type="entry name" value="LexA/Signal_pep-like_sf"/>
</dbReference>
<comment type="subcellular location">
    <subcellularLocation>
        <location evidence="1">Membrane</location>
    </subcellularLocation>
</comment>
<feature type="transmembrane region" description="Helical" evidence="6">
    <location>
        <begin position="120"/>
        <end position="139"/>
    </location>
</feature>
<dbReference type="SUPFAM" id="SSF51306">
    <property type="entry name" value="LexA/Signal peptidase"/>
    <property type="match status" value="1"/>
</dbReference>
<evidence type="ECO:0000256" key="4">
    <source>
        <dbReference type="ARBA" id="ARBA00023136"/>
    </source>
</evidence>
<dbReference type="Gene3D" id="2.10.109.10">
    <property type="entry name" value="Umud Fragment, subunit A"/>
    <property type="match status" value="1"/>
</dbReference>
<evidence type="ECO:0000256" key="6">
    <source>
        <dbReference type="SAM" id="Phobius"/>
    </source>
</evidence>
<evidence type="ECO:0000256" key="5">
    <source>
        <dbReference type="NCBIfam" id="TIGR02228"/>
    </source>
</evidence>
<proteinExistence type="predicted"/>
<evidence type="ECO:0000256" key="1">
    <source>
        <dbReference type="ARBA" id="ARBA00004370"/>
    </source>
</evidence>
<sequence>MVDRYYPIILIVLLSIAAKLCGVSLFYVLTESMKPAAGKGDAVITVPVRKVKIGDIISFEQTQSVITHRVISIHNETGGTYFITKGDNNTYDDPFPVSGKEILGKVIFVIPSGKIINIHYVPVLYWLLGFTFGILIYTLRVQKAPQL</sequence>
<dbReference type="PANTHER" id="PTHR10806">
    <property type="entry name" value="SIGNAL PEPTIDASE COMPLEX CATALYTIC SUBUNIT SEC11"/>
    <property type="match status" value="1"/>
</dbReference>
<dbReference type="EMBL" id="DNVO01000006">
    <property type="protein sequence ID" value="HBI35405.1"/>
    <property type="molecule type" value="Genomic_DNA"/>
</dbReference>
<dbReference type="CDD" id="cd06530">
    <property type="entry name" value="S26_SPase_I"/>
    <property type="match status" value="1"/>
</dbReference>
<dbReference type="Proteomes" id="UP000261706">
    <property type="component" value="Unassembled WGS sequence"/>
</dbReference>
<keyword evidence="4 6" id="KW-0472">Membrane</keyword>
<dbReference type="GO" id="GO:0006465">
    <property type="term" value="P:signal peptide processing"/>
    <property type="evidence" value="ECO:0007669"/>
    <property type="project" value="UniProtKB-UniRule"/>
</dbReference>
<dbReference type="GO" id="GO:0016020">
    <property type="term" value="C:membrane"/>
    <property type="evidence" value="ECO:0007669"/>
    <property type="project" value="UniProtKB-SubCell"/>
</dbReference>
<dbReference type="GO" id="GO:0009003">
    <property type="term" value="F:signal peptidase activity"/>
    <property type="evidence" value="ECO:0007669"/>
    <property type="project" value="UniProtKB-EC"/>
</dbReference>
<feature type="transmembrane region" description="Helical" evidence="6">
    <location>
        <begin position="6"/>
        <end position="29"/>
    </location>
</feature>
<gene>
    <name evidence="7" type="ORF">DDY47_00515</name>
</gene>
<dbReference type="InterPro" id="IPR001733">
    <property type="entry name" value="Peptidase_S26B"/>
</dbReference>
<dbReference type="AlphaFoldDB" id="A0A354G317"/>
<comment type="caution">
    <text evidence="7">The sequence shown here is derived from an EMBL/GenBank/DDBJ whole genome shotgun (WGS) entry which is preliminary data.</text>
</comment>
<keyword evidence="3 6" id="KW-1133">Transmembrane helix</keyword>
<dbReference type="PANTHER" id="PTHR10806:SF6">
    <property type="entry name" value="SIGNAL PEPTIDASE COMPLEX CATALYTIC SUBUNIT SEC11"/>
    <property type="match status" value="1"/>
</dbReference>
<evidence type="ECO:0000256" key="3">
    <source>
        <dbReference type="ARBA" id="ARBA00022989"/>
    </source>
</evidence>
<protein>
    <recommendedName>
        <fullName evidence="5">Signal peptidase I</fullName>
        <ecNumber evidence="5">3.4.21.89</ecNumber>
    </recommendedName>
</protein>
<evidence type="ECO:0000313" key="7">
    <source>
        <dbReference type="EMBL" id="HBI35405.1"/>
    </source>
</evidence>
<reference evidence="7 8" key="1">
    <citation type="journal article" date="2018" name="Nat. Biotechnol.">
        <title>A standardized bacterial taxonomy based on genome phylogeny substantially revises the tree of life.</title>
        <authorList>
            <person name="Parks D.H."/>
            <person name="Chuvochina M."/>
            <person name="Waite D.W."/>
            <person name="Rinke C."/>
            <person name="Skarshewski A."/>
            <person name="Chaumeil P.A."/>
            <person name="Hugenholtz P."/>
        </authorList>
    </citation>
    <scope>NUCLEOTIDE SEQUENCE [LARGE SCALE GENOMIC DNA]</scope>
    <source>
        <strain evidence="7">UBA12146</strain>
    </source>
</reference>
<evidence type="ECO:0000313" key="8">
    <source>
        <dbReference type="Proteomes" id="UP000261706"/>
    </source>
</evidence>
<dbReference type="PRINTS" id="PR00728">
    <property type="entry name" value="SIGNALPTASE"/>
</dbReference>
<dbReference type="NCBIfam" id="TIGR02228">
    <property type="entry name" value="sigpep_I_arch"/>
    <property type="match status" value="1"/>
</dbReference>
<name>A0A354G317_UNCKA</name>